<evidence type="ECO:0000256" key="1">
    <source>
        <dbReference type="ARBA" id="ARBA00022450"/>
    </source>
</evidence>
<comment type="caution">
    <text evidence="4">The sequence shown here is derived from an EMBL/GenBank/DDBJ whole genome shotgun (WGS) entry which is preliminary data.</text>
</comment>
<protein>
    <submittedName>
        <fullName evidence="4">Acyl carrier protein</fullName>
    </submittedName>
</protein>
<dbReference type="InterPro" id="IPR009081">
    <property type="entry name" value="PP-bd_ACP"/>
</dbReference>
<sequence>MDEATVRQEVMLAFSRVLGCELGEFDNFFDLGGDSQKAVELIETVSERFGIYLEFALLLDCPSPAELSGRVLGKLGRAR</sequence>
<evidence type="ECO:0000259" key="3">
    <source>
        <dbReference type="PROSITE" id="PS50075"/>
    </source>
</evidence>
<proteinExistence type="predicted"/>
<keyword evidence="5" id="KW-1185">Reference proteome</keyword>
<name>A0ABU2HW32_9RHOB</name>
<gene>
    <name evidence="4" type="ORF">RGQ15_16980</name>
</gene>
<organism evidence="4 5">
    <name type="scientific">Paracoccus aurantius</name>
    <dbReference type="NCBI Taxonomy" id="3073814"/>
    <lineage>
        <taxon>Bacteria</taxon>
        <taxon>Pseudomonadati</taxon>
        <taxon>Pseudomonadota</taxon>
        <taxon>Alphaproteobacteria</taxon>
        <taxon>Rhodobacterales</taxon>
        <taxon>Paracoccaceae</taxon>
        <taxon>Paracoccus</taxon>
    </lineage>
</organism>
<dbReference type="Pfam" id="PF00550">
    <property type="entry name" value="PP-binding"/>
    <property type="match status" value="1"/>
</dbReference>
<dbReference type="PROSITE" id="PS50075">
    <property type="entry name" value="CARRIER"/>
    <property type="match status" value="1"/>
</dbReference>
<evidence type="ECO:0000313" key="5">
    <source>
        <dbReference type="Proteomes" id="UP001269144"/>
    </source>
</evidence>
<reference evidence="5" key="1">
    <citation type="submission" date="2023-07" db="EMBL/GenBank/DDBJ databases">
        <title>Paracoccus sp. MBLB3053 whole genome sequence.</title>
        <authorList>
            <person name="Hwang C.Y."/>
            <person name="Cho E.-S."/>
            <person name="Seo M.-J."/>
        </authorList>
    </citation>
    <scope>NUCLEOTIDE SEQUENCE [LARGE SCALE GENOMIC DNA]</scope>
    <source>
        <strain evidence="5">MBLB3053</strain>
    </source>
</reference>
<evidence type="ECO:0000313" key="4">
    <source>
        <dbReference type="EMBL" id="MDS9469258.1"/>
    </source>
</evidence>
<dbReference type="InterPro" id="IPR036736">
    <property type="entry name" value="ACP-like_sf"/>
</dbReference>
<dbReference type="InterPro" id="IPR020806">
    <property type="entry name" value="PKS_PP-bd"/>
</dbReference>
<evidence type="ECO:0000256" key="2">
    <source>
        <dbReference type="ARBA" id="ARBA00022553"/>
    </source>
</evidence>
<accession>A0ABU2HW32</accession>
<dbReference type="SMART" id="SM00823">
    <property type="entry name" value="PKS_PP"/>
    <property type="match status" value="1"/>
</dbReference>
<keyword evidence="1" id="KW-0596">Phosphopantetheine</keyword>
<dbReference type="Gene3D" id="1.10.1200.10">
    <property type="entry name" value="ACP-like"/>
    <property type="match status" value="1"/>
</dbReference>
<dbReference type="Proteomes" id="UP001269144">
    <property type="component" value="Unassembled WGS sequence"/>
</dbReference>
<dbReference type="SUPFAM" id="SSF47336">
    <property type="entry name" value="ACP-like"/>
    <property type="match status" value="1"/>
</dbReference>
<feature type="domain" description="Carrier" evidence="3">
    <location>
        <begin position="1"/>
        <end position="75"/>
    </location>
</feature>
<keyword evidence="2" id="KW-0597">Phosphoprotein</keyword>
<dbReference type="EMBL" id="JAVQLW010000003">
    <property type="protein sequence ID" value="MDS9469258.1"/>
    <property type="molecule type" value="Genomic_DNA"/>
</dbReference>
<dbReference type="RefSeq" id="WP_311161835.1">
    <property type="nucleotide sequence ID" value="NZ_JAVQLW010000003.1"/>
</dbReference>